<dbReference type="Pfam" id="PF24656">
    <property type="entry name" value="CEPT76_peptidase"/>
    <property type="match status" value="1"/>
</dbReference>
<dbReference type="Gene3D" id="2.60.40.150">
    <property type="entry name" value="C2 domain"/>
    <property type="match status" value="1"/>
</dbReference>
<sequence length="1278" mass="149246">MYKEVFNGECDDNQDQQVYYVLPEKLDFTLYLSEKECFITTNTFPLCSQRRKNDSVKEVAKTSSEVTNTEQNEEEEQETATDNEICADTGSQLLVSDFPSIEFPIELPHFKTNNTAVVTYSRPRLPHDDLEEVLVIKESILDLYLSHIQFVQHPLFSIEHIFAQILSDSYNDYSLMEEKNTINKLKQQLDELREKPNKLEDRLAINKIHKNIKKIRTKYFEENRKYKDTIFMILEAWRTIKKIRQLQGYSNTTIKLLIKKEASNAEEQREQYQNMFDVTLHELQQQQISANDSDIEEKNSTKGNQEENESREVDEISEDKTRGSSKEMSKEEEISSQKLRSQLLTTFQTCFKSPEDPNIQFSLTFSNQISEDCENTREVARRAAVLSTKFYLRILCNGIEACNTKFLNMTDDFLLNIDEAFSLQLTDIPKCLTVEIYAQPKSLLKKKVCEMNINIPNKKSAKKNVKNVFEKVEIVHYKHEGVGSGVELKKVIEHLDLDLQHIENFELNTSGFLEYSLEWEKAKKLQEDGSLSEQFKVRNEANREQFGSEKQTDEKNLDIDEDPGDGNSKRTRRDRRANRKKTDENLFTFCKTSVIEENLRLKILQLRDQKEIEFDGMVVPNRVREIPFTILNPYMRRKASEEKGYISDDDDTEYKAQYNFGKKRLKQVYLRLFHLCKNTENNLDYESVVDENYFIYFHYMVTTILRNFFNWFRWRPKINKPLPILQKNSSDELQEVPKGKLNVIVNVISAKNLPRRKKGTFNKDEIENNELFPYVEVTYNNIVARTNTSTGTNASWNEVLAIPLDSSHSDYLNPNSLEGVMSVNVYDESNIEIKKLNKKCVNWLGGVDILLSAVCCLDSMSGYFQIKVPYLLLDYEDEAETTSQNKSPKLISSSSNRSYLYLEVFLEPNIPKLAPNMEELKSAEVPYIQEHVLKWNKIFNNSYAHRKFNALVLDTNGKTTCITRYIKALEPPQINHKEFDVTVEQCLRYISLIPFTERNHFYSNIWLGADQLISFMLGSITDHCIALTCYLLALKVEAWLLLGYGIPHGYTAYVLVQEHSAESPLPLYYVLDVFYNEKYNVLDEHCPLQKIFCVLNGTNCWANTQKTDNVALTRFEFQRGSDWMPLFDNTVSAPNNFITNTITYKIKEDTEEIEMQLEKQLKRKFSRLRQLDRTIWNSGLSSVLANFLRTFELNCMYNKNHRETIRELYEEISQYKVSGLAWNIPFKGLAELVRTVKRIGFHVQPEDDTEFAFSLYVHCYPGRLLSVWIFIVNIKNID</sequence>
<dbReference type="InterPro" id="IPR028928">
    <property type="entry name" value="CC2D2AN-C2"/>
</dbReference>
<dbReference type="InterPro" id="IPR052434">
    <property type="entry name" value="Tectonic-like_complex_comp"/>
</dbReference>
<evidence type="ECO:0000259" key="3">
    <source>
        <dbReference type="PROSITE" id="PS50004"/>
    </source>
</evidence>
<dbReference type="InterPro" id="IPR056290">
    <property type="entry name" value="CEPT76/DRC7_peptidase-like_dom"/>
</dbReference>
<evidence type="ECO:0000256" key="1">
    <source>
        <dbReference type="SAM" id="Coils"/>
    </source>
</evidence>
<dbReference type="GeneID" id="114343886"/>
<dbReference type="Pfam" id="PF00168">
    <property type="entry name" value="C2"/>
    <property type="match status" value="1"/>
</dbReference>
<dbReference type="Pfam" id="PF15625">
    <property type="entry name" value="CC2D2AN-C2"/>
    <property type="match status" value="1"/>
</dbReference>
<name>A0ABM5JZX8_DIAVI</name>
<reference evidence="4" key="1">
    <citation type="submission" date="2025-05" db="UniProtKB">
        <authorList>
            <consortium name="EnsemblMetazoa"/>
        </authorList>
    </citation>
    <scope>IDENTIFICATION</scope>
</reference>
<dbReference type="PANTHER" id="PTHR20837:SF0">
    <property type="entry name" value="COILED-COIL AND C2 DOMAIN-CONTAINING PROTEIN 2A"/>
    <property type="match status" value="1"/>
</dbReference>
<dbReference type="SMART" id="SM00239">
    <property type="entry name" value="C2"/>
    <property type="match status" value="1"/>
</dbReference>
<dbReference type="PANTHER" id="PTHR20837">
    <property type="entry name" value="CENTROSOMAL PROTEIN-RELATED"/>
    <property type="match status" value="1"/>
</dbReference>
<feature type="region of interest" description="Disordered" evidence="2">
    <location>
        <begin position="58"/>
        <end position="81"/>
    </location>
</feature>
<feature type="region of interest" description="Disordered" evidence="2">
    <location>
        <begin position="537"/>
        <end position="578"/>
    </location>
</feature>
<dbReference type="SUPFAM" id="SSF49562">
    <property type="entry name" value="C2 domain (Calcium/lipid-binding domain, CaLB)"/>
    <property type="match status" value="1"/>
</dbReference>
<dbReference type="PROSITE" id="PS50004">
    <property type="entry name" value="C2"/>
    <property type="match status" value="1"/>
</dbReference>
<feature type="coiled-coil region" evidence="1">
    <location>
        <begin position="175"/>
        <end position="202"/>
    </location>
</feature>
<feature type="region of interest" description="Disordered" evidence="2">
    <location>
        <begin position="289"/>
        <end position="337"/>
    </location>
</feature>
<feature type="compositionally biased region" description="Basic and acidic residues" evidence="2">
    <location>
        <begin position="296"/>
        <end position="335"/>
    </location>
</feature>
<keyword evidence="1" id="KW-0175">Coiled coil</keyword>
<evidence type="ECO:0000313" key="5">
    <source>
        <dbReference type="Proteomes" id="UP001652700"/>
    </source>
</evidence>
<keyword evidence="5" id="KW-1185">Reference proteome</keyword>
<evidence type="ECO:0000256" key="2">
    <source>
        <dbReference type="SAM" id="MobiDB-lite"/>
    </source>
</evidence>
<organism evidence="4 5">
    <name type="scientific">Diabrotica virgifera virgifera</name>
    <name type="common">western corn rootworm</name>
    <dbReference type="NCBI Taxonomy" id="50390"/>
    <lineage>
        <taxon>Eukaryota</taxon>
        <taxon>Metazoa</taxon>
        <taxon>Ecdysozoa</taxon>
        <taxon>Arthropoda</taxon>
        <taxon>Hexapoda</taxon>
        <taxon>Insecta</taxon>
        <taxon>Pterygota</taxon>
        <taxon>Neoptera</taxon>
        <taxon>Endopterygota</taxon>
        <taxon>Coleoptera</taxon>
        <taxon>Polyphaga</taxon>
        <taxon>Cucujiformia</taxon>
        <taxon>Chrysomeloidea</taxon>
        <taxon>Chrysomelidae</taxon>
        <taxon>Galerucinae</taxon>
        <taxon>Diabroticina</taxon>
        <taxon>Diabroticites</taxon>
        <taxon>Diabrotica</taxon>
    </lineage>
</organism>
<feature type="domain" description="C2" evidence="3">
    <location>
        <begin position="721"/>
        <end position="864"/>
    </location>
</feature>
<dbReference type="InterPro" id="IPR000008">
    <property type="entry name" value="C2_dom"/>
</dbReference>
<dbReference type="Proteomes" id="UP001652700">
    <property type="component" value="Unplaced"/>
</dbReference>
<feature type="compositionally biased region" description="Acidic residues" evidence="2">
    <location>
        <begin position="71"/>
        <end position="81"/>
    </location>
</feature>
<feature type="compositionally biased region" description="Basic residues" evidence="2">
    <location>
        <begin position="569"/>
        <end position="578"/>
    </location>
</feature>
<dbReference type="EnsemblMetazoa" id="XM_050647533.1">
    <property type="protein sequence ID" value="XP_050503490.1"/>
    <property type="gene ID" value="LOC114343886"/>
</dbReference>
<proteinExistence type="predicted"/>
<dbReference type="InterPro" id="IPR035892">
    <property type="entry name" value="C2_domain_sf"/>
</dbReference>
<accession>A0ABM5JZX8</accession>
<dbReference type="RefSeq" id="XP_050503490.1">
    <property type="nucleotide sequence ID" value="XM_050647533.1"/>
</dbReference>
<protein>
    <recommendedName>
        <fullName evidence="3">C2 domain-containing protein</fullName>
    </recommendedName>
</protein>
<evidence type="ECO:0000313" key="4">
    <source>
        <dbReference type="EnsemblMetazoa" id="XP_050503490.1"/>
    </source>
</evidence>
<feature type="compositionally biased region" description="Basic and acidic residues" evidence="2">
    <location>
        <begin position="537"/>
        <end position="558"/>
    </location>
</feature>